<name>A0ABQ5KYV7_9EUKA</name>
<evidence type="ECO:0000256" key="1">
    <source>
        <dbReference type="SAM" id="Phobius"/>
    </source>
</evidence>
<evidence type="ECO:0000313" key="4">
    <source>
        <dbReference type="Proteomes" id="UP001057375"/>
    </source>
</evidence>
<proteinExistence type="predicted"/>
<keyword evidence="4" id="KW-1185">Reference proteome</keyword>
<feature type="domain" description="Rapamycin-insensitive companion of mTOR middle" evidence="2">
    <location>
        <begin position="91"/>
        <end position="170"/>
    </location>
</feature>
<dbReference type="InterPro" id="IPR029451">
    <property type="entry name" value="RICTOR_M"/>
</dbReference>
<keyword evidence="1" id="KW-0812">Transmembrane</keyword>
<keyword evidence="1" id="KW-0472">Membrane</keyword>
<evidence type="ECO:0000313" key="3">
    <source>
        <dbReference type="EMBL" id="GKT37598.1"/>
    </source>
</evidence>
<dbReference type="EMBL" id="BQXS01004869">
    <property type="protein sequence ID" value="GKT37598.1"/>
    <property type="molecule type" value="Genomic_DNA"/>
</dbReference>
<dbReference type="Pfam" id="PF14666">
    <property type="entry name" value="RICTOR_M"/>
    <property type="match status" value="1"/>
</dbReference>
<gene>
    <name evidence="3" type="ORF">ADUPG1_003536</name>
</gene>
<feature type="transmembrane region" description="Helical" evidence="1">
    <location>
        <begin position="37"/>
        <end position="57"/>
    </location>
</feature>
<reference evidence="3" key="1">
    <citation type="submission" date="2022-03" db="EMBL/GenBank/DDBJ databases">
        <title>Draft genome sequence of Aduncisulcus paluster, a free-living microaerophilic Fornicata.</title>
        <authorList>
            <person name="Yuyama I."/>
            <person name="Kume K."/>
            <person name="Tamura T."/>
            <person name="Inagaki Y."/>
            <person name="Hashimoto T."/>
        </authorList>
    </citation>
    <scope>NUCLEOTIDE SEQUENCE</scope>
    <source>
        <strain evidence="3">NY0171</strain>
    </source>
</reference>
<accession>A0ABQ5KYV7</accession>
<keyword evidence="1" id="KW-1133">Transmembrane helix</keyword>
<organism evidence="3 4">
    <name type="scientific">Aduncisulcus paluster</name>
    <dbReference type="NCBI Taxonomy" id="2918883"/>
    <lineage>
        <taxon>Eukaryota</taxon>
        <taxon>Metamonada</taxon>
        <taxon>Carpediemonas-like organisms</taxon>
        <taxon>Aduncisulcus</taxon>
    </lineage>
</organism>
<sequence>MSVSAYNKDIRESILHEGWFVEVLSTFSQYLCSFPSASLLSLCVCVCVCTCLCVLCISNETKAIESSGLMKKIQSTLNTLVKTNKPAQIHPLQDNVLLSYLCSLGVLSSTVSGVKLMDKYHIIDLLKNIAHNKYADPVMHCLGVCLCYNTDQRFCSLLLTLSQSSSSQTR</sequence>
<evidence type="ECO:0000259" key="2">
    <source>
        <dbReference type="Pfam" id="PF14666"/>
    </source>
</evidence>
<dbReference type="Proteomes" id="UP001057375">
    <property type="component" value="Unassembled WGS sequence"/>
</dbReference>
<comment type="caution">
    <text evidence="3">The sequence shown here is derived from an EMBL/GenBank/DDBJ whole genome shotgun (WGS) entry which is preliminary data.</text>
</comment>
<feature type="non-terminal residue" evidence="3">
    <location>
        <position position="170"/>
    </location>
</feature>
<protein>
    <recommendedName>
        <fullName evidence="2">Rapamycin-insensitive companion of mTOR middle domain-containing protein</fullName>
    </recommendedName>
</protein>